<name>K3X3V1_GLOUD</name>
<organism evidence="2 3">
    <name type="scientific">Globisporangium ultimum (strain ATCC 200006 / CBS 805.95 / DAOM BR144)</name>
    <name type="common">Pythium ultimum</name>
    <dbReference type="NCBI Taxonomy" id="431595"/>
    <lineage>
        <taxon>Eukaryota</taxon>
        <taxon>Sar</taxon>
        <taxon>Stramenopiles</taxon>
        <taxon>Oomycota</taxon>
        <taxon>Peronosporomycetes</taxon>
        <taxon>Pythiales</taxon>
        <taxon>Pythiaceae</taxon>
        <taxon>Globisporangium</taxon>
    </lineage>
</organism>
<reference evidence="3" key="1">
    <citation type="journal article" date="2010" name="Genome Biol.">
        <title>Genome sequence of the necrotrophic plant pathogen Pythium ultimum reveals original pathogenicity mechanisms and effector repertoire.</title>
        <authorList>
            <person name="Levesque C.A."/>
            <person name="Brouwer H."/>
            <person name="Cano L."/>
            <person name="Hamilton J.P."/>
            <person name="Holt C."/>
            <person name="Huitema E."/>
            <person name="Raffaele S."/>
            <person name="Robideau G.P."/>
            <person name="Thines M."/>
            <person name="Win J."/>
            <person name="Zerillo M.M."/>
            <person name="Beakes G.W."/>
            <person name="Boore J.L."/>
            <person name="Busam D."/>
            <person name="Dumas B."/>
            <person name="Ferriera S."/>
            <person name="Fuerstenberg S.I."/>
            <person name="Gachon C.M."/>
            <person name="Gaulin E."/>
            <person name="Govers F."/>
            <person name="Grenville-Briggs L."/>
            <person name="Horner N."/>
            <person name="Hostetler J."/>
            <person name="Jiang R.H."/>
            <person name="Johnson J."/>
            <person name="Krajaejun T."/>
            <person name="Lin H."/>
            <person name="Meijer H.J."/>
            <person name="Moore B."/>
            <person name="Morris P."/>
            <person name="Phuntmart V."/>
            <person name="Puiu D."/>
            <person name="Shetty J."/>
            <person name="Stajich J.E."/>
            <person name="Tripathy S."/>
            <person name="Wawra S."/>
            <person name="van West P."/>
            <person name="Whitty B.R."/>
            <person name="Coutinho P.M."/>
            <person name="Henrissat B."/>
            <person name="Martin F."/>
            <person name="Thomas P.D."/>
            <person name="Tyler B.M."/>
            <person name="De Vries R.P."/>
            <person name="Kamoun S."/>
            <person name="Yandell M."/>
            <person name="Tisserat N."/>
            <person name="Buell C.R."/>
        </authorList>
    </citation>
    <scope>NUCLEOTIDE SEQUENCE</scope>
    <source>
        <strain evidence="3">DAOM:BR144</strain>
    </source>
</reference>
<dbReference type="VEuPathDB" id="FungiDB:PYU1_G011874"/>
<evidence type="ECO:0000259" key="1">
    <source>
        <dbReference type="PROSITE" id="PS50013"/>
    </source>
</evidence>
<dbReference type="InterPro" id="IPR016197">
    <property type="entry name" value="Chromo-like_dom_sf"/>
</dbReference>
<dbReference type="Proteomes" id="UP000019132">
    <property type="component" value="Unassembled WGS sequence"/>
</dbReference>
<reference evidence="3" key="2">
    <citation type="submission" date="2010-04" db="EMBL/GenBank/DDBJ databases">
        <authorList>
            <person name="Buell R."/>
            <person name="Hamilton J."/>
            <person name="Hostetler J."/>
        </authorList>
    </citation>
    <scope>NUCLEOTIDE SEQUENCE [LARGE SCALE GENOMIC DNA]</scope>
    <source>
        <strain evidence="3">DAOM:BR144</strain>
    </source>
</reference>
<dbReference type="AlphaFoldDB" id="K3X3V1"/>
<accession>K3X3V1</accession>
<keyword evidence="3" id="KW-1185">Reference proteome</keyword>
<dbReference type="SUPFAM" id="SSF54160">
    <property type="entry name" value="Chromo domain-like"/>
    <property type="match status" value="1"/>
</dbReference>
<protein>
    <recommendedName>
        <fullName evidence="1">Chromo domain-containing protein</fullName>
    </recommendedName>
</protein>
<dbReference type="HOGENOM" id="CLU_078661_2_1_1"/>
<evidence type="ECO:0000313" key="2">
    <source>
        <dbReference type="EnsemblProtists" id="PYU1_T011900"/>
    </source>
</evidence>
<dbReference type="PROSITE" id="PS50013">
    <property type="entry name" value="CHROMO_2"/>
    <property type="match status" value="1"/>
</dbReference>
<dbReference type="Gene3D" id="2.40.50.40">
    <property type="match status" value="1"/>
</dbReference>
<dbReference type="InterPro" id="IPR000953">
    <property type="entry name" value="Chromo/chromo_shadow_dom"/>
</dbReference>
<evidence type="ECO:0000313" key="3">
    <source>
        <dbReference type="Proteomes" id="UP000019132"/>
    </source>
</evidence>
<proteinExistence type="predicted"/>
<dbReference type="STRING" id="431595.K3X3V1"/>
<dbReference type="EnsemblProtists" id="PYU1_T011900">
    <property type="protein sequence ID" value="PYU1_T011900"/>
    <property type="gene ID" value="PYU1_G011874"/>
</dbReference>
<dbReference type="OMA" id="KEHRWNS"/>
<reference evidence="2" key="3">
    <citation type="submission" date="2015-02" db="UniProtKB">
        <authorList>
            <consortium name="EnsemblProtists"/>
        </authorList>
    </citation>
    <scope>IDENTIFICATION</scope>
    <source>
        <strain evidence="2">DAOM BR144</strain>
    </source>
</reference>
<sequence>GQKANNKLLVTWVGPYQVIQADEYSFGVRHLVSGDEQDVHASRLKFYADQSLEVTEEVLEHVASQGIVMAVESIKQNRWCDAKREFELLINWKGFESIEDSWEPMRSLVHDIPVLVRRYAESIGNAKLLQSIVEFLGQ</sequence>
<dbReference type="eggNOG" id="ENOG502RV68">
    <property type="taxonomic scope" value="Eukaryota"/>
</dbReference>
<dbReference type="CDD" id="cd00024">
    <property type="entry name" value="CD_CSD"/>
    <property type="match status" value="1"/>
</dbReference>
<feature type="domain" description="Chromo" evidence="1">
    <location>
        <begin position="69"/>
        <end position="121"/>
    </location>
</feature>
<dbReference type="EMBL" id="GL376637">
    <property type="status" value="NOT_ANNOTATED_CDS"/>
    <property type="molecule type" value="Genomic_DNA"/>
</dbReference>
<dbReference type="InParanoid" id="K3X3V1"/>